<dbReference type="AlphaFoldDB" id="A0A2P2Q4A7"/>
<dbReference type="EMBL" id="GGEC01081318">
    <property type="protein sequence ID" value="MBX61802.1"/>
    <property type="molecule type" value="Transcribed_RNA"/>
</dbReference>
<accession>A0A2P2Q4A7</accession>
<proteinExistence type="predicted"/>
<sequence>MSLIRMVSTFIHSPFYYLLKPFG</sequence>
<protein>
    <submittedName>
        <fullName evidence="1">Uncharacterized protein</fullName>
    </submittedName>
</protein>
<evidence type="ECO:0000313" key="1">
    <source>
        <dbReference type="EMBL" id="MBX61802.1"/>
    </source>
</evidence>
<organism evidence="1">
    <name type="scientific">Rhizophora mucronata</name>
    <name type="common">Asiatic mangrove</name>
    <dbReference type="NCBI Taxonomy" id="61149"/>
    <lineage>
        <taxon>Eukaryota</taxon>
        <taxon>Viridiplantae</taxon>
        <taxon>Streptophyta</taxon>
        <taxon>Embryophyta</taxon>
        <taxon>Tracheophyta</taxon>
        <taxon>Spermatophyta</taxon>
        <taxon>Magnoliopsida</taxon>
        <taxon>eudicotyledons</taxon>
        <taxon>Gunneridae</taxon>
        <taxon>Pentapetalae</taxon>
        <taxon>rosids</taxon>
        <taxon>fabids</taxon>
        <taxon>Malpighiales</taxon>
        <taxon>Rhizophoraceae</taxon>
        <taxon>Rhizophora</taxon>
    </lineage>
</organism>
<name>A0A2P2Q4A7_RHIMU</name>
<reference evidence="1" key="1">
    <citation type="submission" date="2018-02" db="EMBL/GenBank/DDBJ databases">
        <title>Rhizophora mucronata_Transcriptome.</title>
        <authorList>
            <person name="Meera S.P."/>
            <person name="Sreeshan A."/>
            <person name="Augustine A."/>
        </authorList>
    </citation>
    <scope>NUCLEOTIDE SEQUENCE</scope>
    <source>
        <tissue evidence="1">Leaf</tissue>
    </source>
</reference>